<comment type="similarity">
    <text evidence="1">Belongs to the bacterial sugar transferase family.</text>
</comment>
<name>A0A423UHU6_9ACTN</name>
<dbReference type="PANTHER" id="PTHR30576">
    <property type="entry name" value="COLANIC BIOSYNTHESIS UDP-GLUCOSE LIPID CARRIER TRANSFERASE"/>
    <property type="match status" value="1"/>
</dbReference>
<gene>
    <name evidence="4" type="ORF">DMP12_12095</name>
</gene>
<sequence>MDGGGAIKLSEADLDKEETQEAAVEGEWSYHRGYAFDVGAEETASPSSAARAKRIRAEIGDEPLTGIESRPVYCAIKRAFDIVFSAAVLICFCWLFAIIAIVIKIDDPKGPVLFKQERVGKDGKTFTMHKFRTMCVDAEDKLPELQALNEKDGPVFKIARDPRNTRVGRVLRKASLDETIQFFDVLTGKMSIVGPRPALPKEVATYDDYQRQRLLVKPGITCYWQTRRNRDTVTFDEWIDLDLLYIKKCSVWSDFKLIIQTVGVVLTMQGS</sequence>
<feature type="transmembrane region" description="Helical" evidence="2">
    <location>
        <begin position="79"/>
        <end position="103"/>
    </location>
</feature>
<evidence type="ECO:0000259" key="3">
    <source>
        <dbReference type="Pfam" id="PF02397"/>
    </source>
</evidence>
<evidence type="ECO:0000256" key="1">
    <source>
        <dbReference type="ARBA" id="ARBA00006464"/>
    </source>
</evidence>
<keyword evidence="4" id="KW-0808">Transferase</keyword>
<proteinExistence type="inferred from homology"/>
<reference evidence="5" key="1">
    <citation type="submission" date="2018-05" db="EMBL/GenBank/DDBJ databases">
        <title>Genome Sequencing of selected type strains of the family Eggerthellaceae.</title>
        <authorList>
            <person name="Danylec N."/>
            <person name="Stoll D.A."/>
            <person name="Doetsch A."/>
            <person name="Huch M."/>
        </authorList>
    </citation>
    <scope>NUCLEOTIDE SEQUENCE [LARGE SCALE GENOMIC DNA]</scope>
    <source>
        <strain evidence="5">DSM 27213</strain>
    </source>
</reference>
<keyword evidence="2" id="KW-0812">Transmembrane</keyword>
<evidence type="ECO:0000313" key="5">
    <source>
        <dbReference type="Proteomes" id="UP000285258"/>
    </source>
</evidence>
<keyword evidence="2" id="KW-1133">Transmembrane helix</keyword>
<dbReference type="AlphaFoldDB" id="A0A423UHU6"/>
<organism evidence="4 5">
    <name type="scientific">Gordonibacter urolithinfaciens</name>
    <dbReference type="NCBI Taxonomy" id="1335613"/>
    <lineage>
        <taxon>Bacteria</taxon>
        <taxon>Bacillati</taxon>
        <taxon>Actinomycetota</taxon>
        <taxon>Coriobacteriia</taxon>
        <taxon>Eggerthellales</taxon>
        <taxon>Eggerthellaceae</taxon>
        <taxon>Gordonibacter</taxon>
    </lineage>
</organism>
<feature type="domain" description="Bacterial sugar transferase" evidence="3">
    <location>
        <begin position="77"/>
        <end position="266"/>
    </location>
</feature>
<protein>
    <submittedName>
        <fullName evidence="4">Sugar transferase</fullName>
    </submittedName>
</protein>
<dbReference type="Pfam" id="PF02397">
    <property type="entry name" value="Bac_transf"/>
    <property type="match status" value="1"/>
</dbReference>
<evidence type="ECO:0000256" key="2">
    <source>
        <dbReference type="SAM" id="Phobius"/>
    </source>
</evidence>
<dbReference type="GO" id="GO:0016780">
    <property type="term" value="F:phosphotransferase activity, for other substituted phosphate groups"/>
    <property type="evidence" value="ECO:0007669"/>
    <property type="project" value="TreeGrafter"/>
</dbReference>
<dbReference type="InterPro" id="IPR003362">
    <property type="entry name" value="Bact_transf"/>
</dbReference>
<keyword evidence="2" id="KW-0472">Membrane</keyword>
<comment type="caution">
    <text evidence="4">The sequence shown here is derived from an EMBL/GenBank/DDBJ whole genome shotgun (WGS) entry which is preliminary data.</text>
</comment>
<dbReference type="PANTHER" id="PTHR30576:SF10">
    <property type="entry name" value="SLL5057 PROTEIN"/>
    <property type="match status" value="1"/>
</dbReference>
<accession>A0A423UHU6</accession>
<dbReference type="EMBL" id="QIBW01000017">
    <property type="protein sequence ID" value="ROT88494.1"/>
    <property type="molecule type" value="Genomic_DNA"/>
</dbReference>
<dbReference type="Proteomes" id="UP000285258">
    <property type="component" value="Unassembled WGS sequence"/>
</dbReference>
<evidence type="ECO:0000313" key="4">
    <source>
        <dbReference type="EMBL" id="ROT88494.1"/>
    </source>
</evidence>